<dbReference type="AlphaFoldDB" id="M5ELZ1"/>
<dbReference type="GO" id="GO:0005524">
    <property type="term" value="F:ATP binding"/>
    <property type="evidence" value="ECO:0007669"/>
    <property type="project" value="UniProtKB-UniRule"/>
</dbReference>
<dbReference type="GO" id="GO:0000724">
    <property type="term" value="P:double-strand break repair via homologous recombination"/>
    <property type="evidence" value="ECO:0007669"/>
    <property type="project" value="TreeGrafter"/>
</dbReference>
<name>M5ELZ1_MALS4</name>
<dbReference type="InterPro" id="IPR000212">
    <property type="entry name" value="DNA_helicase_UvrD/REP"/>
</dbReference>
<dbReference type="InterPro" id="IPR014016">
    <property type="entry name" value="UvrD-like_ATP-bd"/>
</dbReference>
<dbReference type="PANTHER" id="PTHR11070">
    <property type="entry name" value="UVRD / RECB / PCRA DNA HELICASE FAMILY MEMBER"/>
    <property type="match status" value="1"/>
</dbReference>
<protein>
    <recommendedName>
        <fullName evidence="7">DNA 3'-5' helicase</fullName>
        <ecNumber evidence="7">5.6.2.4</ecNumber>
    </recommendedName>
</protein>
<keyword evidence="5" id="KW-0413">Isomerase</keyword>
<dbReference type="RefSeq" id="XP_018739940.1">
    <property type="nucleotide sequence ID" value="XM_018883152.1"/>
</dbReference>
<evidence type="ECO:0000313" key="11">
    <source>
        <dbReference type="Proteomes" id="UP000186303"/>
    </source>
</evidence>
<evidence type="ECO:0000313" key="10">
    <source>
        <dbReference type="EMBL" id="SHO79480.1"/>
    </source>
</evidence>
<dbReference type="Pfam" id="PF13361">
    <property type="entry name" value="UvrD_C"/>
    <property type="match status" value="1"/>
</dbReference>
<comment type="catalytic activity">
    <reaction evidence="8">
        <text>ATP + H2O = ADP + phosphate + H(+)</text>
        <dbReference type="Rhea" id="RHEA:13065"/>
        <dbReference type="ChEBI" id="CHEBI:15377"/>
        <dbReference type="ChEBI" id="CHEBI:15378"/>
        <dbReference type="ChEBI" id="CHEBI:30616"/>
        <dbReference type="ChEBI" id="CHEBI:43474"/>
        <dbReference type="ChEBI" id="CHEBI:456216"/>
        <dbReference type="EC" id="5.6.2.4"/>
    </reaction>
</comment>
<dbReference type="STRING" id="1230383.M5ELZ1"/>
<feature type="region of interest" description="Disordered" evidence="9">
    <location>
        <begin position="1"/>
        <end position="35"/>
    </location>
</feature>
<evidence type="ECO:0000256" key="8">
    <source>
        <dbReference type="ARBA" id="ARBA00048988"/>
    </source>
</evidence>
<keyword evidence="3" id="KW-0347">Helicase</keyword>
<evidence type="ECO:0000256" key="4">
    <source>
        <dbReference type="ARBA" id="ARBA00022840"/>
    </source>
</evidence>
<reference evidence="11" key="1">
    <citation type="journal article" date="2017" name="Nucleic Acids Res.">
        <title>Proteogenomics produces comprehensive and highly accurate protein-coding gene annotation in a complete genome assembly of Malassezia sympodialis.</title>
        <authorList>
            <person name="Zhu Y."/>
            <person name="Engstroem P.G."/>
            <person name="Tellgren-Roth C."/>
            <person name="Baudo C.D."/>
            <person name="Kennell J.C."/>
            <person name="Sun S."/>
            <person name="Billmyre R.B."/>
            <person name="Schroeder M.S."/>
            <person name="Andersson A."/>
            <person name="Holm T."/>
            <person name="Sigurgeirsson B."/>
            <person name="Wu G."/>
            <person name="Sankaranarayanan S.R."/>
            <person name="Siddharthan R."/>
            <person name="Sanyal K."/>
            <person name="Lundeberg J."/>
            <person name="Nystedt B."/>
            <person name="Boekhout T."/>
            <person name="Dawson T.L. Jr."/>
            <person name="Heitman J."/>
            <person name="Scheynius A."/>
            <person name="Lehtioe J."/>
        </authorList>
    </citation>
    <scope>NUCLEOTIDE SEQUENCE [LARGE SCALE GENOMIC DNA]</scope>
    <source>
        <strain evidence="11">ATCC 42132</strain>
    </source>
</reference>
<evidence type="ECO:0000256" key="6">
    <source>
        <dbReference type="ARBA" id="ARBA00034617"/>
    </source>
</evidence>
<evidence type="ECO:0000256" key="5">
    <source>
        <dbReference type="ARBA" id="ARBA00023235"/>
    </source>
</evidence>
<proteinExistence type="predicted"/>
<dbReference type="HOGENOM" id="CLU_274660_0_0_1"/>
<feature type="compositionally biased region" description="Basic and acidic residues" evidence="9">
    <location>
        <begin position="25"/>
        <end position="35"/>
    </location>
</feature>
<dbReference type="GO" id="GO:0043138">
    <property type="term" value="F:3'-5' DNA helicase activity"/>
    <property type="evidence" value="ECO:0007669"/>
    <property type="project" value="UniProtKB-EC"/>
</dbReference>
<dbReference type="SUPFAM" id="SSF52540">
    <property type="entry name" value="P-loop containing nucleoside triphosphate hydrolases"/>
    <property type="match status" value="1"/>
</dbReference>
<dbReference type="EC" id="5.6.2.4" evidence="7"/>
<keyword evidence="1" id="KW-0547">Nucleotide-binding</keyword>
<dbReference type="Proteomes" id="UP000186303">
    <property type="component" value="Chromosome 6"/>
</dbReference>
<dbReference type="VEuPathDB" id="FungiDB:MSYG_3829"/>
<dbReference type="PANTHER" id="PTHR11070:SF30">
    <property type="entry name" value="F-BOX DNA HELICASE 1"/>
    <property type="match status" value="1"/>
</dbReference>
<keyword evidence="2" id="KW-0378">Hydrolase</keyword>
<dbReference type="Gene3D" id="3.40.50.300">
    <property type="entry name" value="P-loop containing nucleotide triphosphate hydrolases"/>
    <property type="match status" value="2"/>
</dbReference>
<evidence type="ECO:0000256" key="1">
    <source>
        <dbReference type="ARBA" id="ARBA00022741"/>
    </source>
</evidence>
<dbReference type="GO" id="GO:0003677">
    <property type="term" value="F:DNA binding"/>
    <property type="evidence" value="ECO:0007669"/>
    <property type="project" value="InterPro"/>
</dbReference>
<evidence type="ECO:0000256" key="9">
    <source>
        <dbReference type="SAM" id="MobiDB-lite"/>
    </source>
</evidence>
<dbReference type="GO" id="GO:0005634">
    <property type="term" value="C:nucleus"/>
    <property type="evidence" value="ECO:0007669"/>
    <property type="project" value="TreeGrafter"/>
</dbReference>
<evidence type="ECO:0000256" key="3">
    <source>
        <dbReference type="ARBA" id="ARBA00022806"/>
    </source>
</evidence>
<dbReference type="GO" id="GO:0016787">
    <property type="term" value="F:hydrolase activity"/>
    <property type="evidence" value="ECO:0007669"/>
    <property type="project" value="UniProtKB-UniRule"/>
</dbReference>
<organism evidence="10 11">
    <name type="scientific">Malassezia sympodialis (strain ATCC 42132)</name>
    <name type="common">Atopic eczema-associated yeast</name>
    <dbReference type="NCBI Taxonomy" id="1230383"/>
    <lineage>
        <taxon>Eukaryota</taxon>
        <taxon>Fungi</taxon>
        <taxon>Dikarya</taxon>
        <taxon>Basidiomycota</taxon>
        <taxon>Ustilaginomycotina</taxon>
        <taxon>Malasseziomycetes</taxon>
        <taxon>Malasseziales</taxon>
        <taxon>Malasseziaceae</taxon>
        <taxon>Malassezia</taxon>
    </lineage>
</organism>
<evidence type="ECO:0000256" key="7">
    <source>
        <dbReference type="ARBA" id="ARBA00034808"/>
    </source>
</evidence>
<keyword evidence="4" id="KW-0067">ATP-binding</keyword>
<gene>
    <name evidence="10" type="ORF">MSYG_3829</name>
</gene>
<comment type="catalytic activity">
    <reaction evidence="6">
        <text>Couples ATP hydrolysis with the unwinding of duplex DNA by translocating in the 3'-5' direction.</text>
        <dbReference type="EC" id="5.6.2.4"/>
    </reaction>
</comment>
<evidence type="ECO:0000256" key="2">
    <source>
        <dbReference type="ARBA" id="ARBA00022801"/>
    </source>
</evidence>
<dbReference type="OMA" id="PHDAYVK"/>
<dbReference type="InterPro" id="IPR027417">
    <property type="entry name" value="P-loop_NTPase"/>
</dbReference>
<dbReference type="InterPro" id="IPR014017">
    <property type="entry name" value="DNA_helicase_UvrD-like_C"/>
</dbReference>
<keyword evidence="11" id="KW-1185">Reference proteome</keyword>
<dbReference type="KEGG" id="msym:MSY001_1353"/>
<accession>M5ELZ1</accession>
<dbReference type="OrthoDB" id="1470711at2759"/>
<dbReference type="EMBL" id="LT671826">
    <property type="protein sequence ID" value="SHO79480.1"/>
    <property type="molecule type" value="Genomic_DNA"/>
</dbReference>
<sequence>MHASEVASTWHGPRLPLMPRPCSGTRERRAKSDIHAPSRQRRTLLECMPRRTVFRTLSYLSMHDVIQLLCADKRLRPFAYAPSFAPWRKRYLKLRYAESLYEQALRHIPTDDDACVASDEALVSAYDEALTAMQLHSAPIHLSEAVCAIQLCASETLPSPQQVQRFLVPWILGRVSADEALALFDHAQAVELLYFLRVFLALVRLSRLSQPSSSTSTQYHQMFHVLDADCAEALDAFFAPPVETPCAKQLTAEQARFVDFQVRRSDLLCVQAYAGTGKTRSLLAYAERRPHQRFLYITFNAAAARDARQRFPPNVDCRTMHSVALQHVTLADGQAVGPLRPRDVARWLPQLPVGKSTKAPAHGRNSTLAPTTVALYVLRTLDRFMQSMDPHVRAEVHTPWSMTQSTDLSPNAVAEAAQALWDMIGSSQAPNGRRVPCPHDAYVKYLQLHPEVCVRFFREYNALLLDEAQDLSACQTSILLGARGHCGVIVVGDVHQKIYGFRGGSALAFHARLYPPTATFHLTQSFRFGPEVAAIATKVLRLKAPPPWHHEREHGPWPRPRLTGHGADAVHVHGAPMGRPHTRIYRTNALLAREMLWLASTLPPGTSLYLKTSQTLTHRAMVDLLRDGHKLYHGQADAIPHGSPLRDFAAWKELEEHVEAEEGGDGKLGVVLSLAEAIAAPDFLERLRGLEQQFVADERDASVILTTVHQAKGLEWDCVLVADDFSPALQARALSLRPQVAQFSAQDELNHMYVALTRARRELIIPPCVLQWLVASEGLFRYRFTGKSRSSAACGQCHARKVCLVQLCRRYAGTSRFDDRVDTLGCLRCVRQQLADDEDLEDFVRWIDMCGVSTATGQLSTSAVARTLRRYQAAARPSPKRMRSERASTAGAAHPDERARLGDLARAERAERYEHFLEEQPSRVETWLALSVLWSSVLS</sequence>
<feature type="region of interest" description="Disordered" evidence="9">
    <location>
        <begin position="874"/>
        <end position="900"/>
    </location>
</feature>
<dbReference type="PROSITE" id="PS51198">
    <property type="entry name" value="UVRD_HELICASE_ATP_BIND"/>
    <property type="match status" value="1"/>
</dbReference>
<dbReference type="GO" id="GO:0031297">
    <property type="term" value="P:replication fork processing"/>
    <property type="evidence" value="ECO:0007669"/>
    <property type="project" value="TreeGrafter"/>
</dbReference>
<dbReference type="Pfam" id="PF00580">
    <property type="entry name" value="UvrD-helicase"/>
    <property type="match status" value="1"/>
</dbReference>